<reference evidence="2 3" key="1">
    <citation type="submission" date="2023-07" db="EMBL/GenBank/DDBJ databases">
        <title>Sequencing the genomes of 1000 actinobacteria strains.</title>
        <authorList>
            <person name="Klenk H.-P."/>
        </authorList>
    </citation>
    <scope>NUCLEOTIDE SEQUENCE [LARGE SCALE GENOMIC DNA]</scope>
    <source>
        <strain evidence="2 3">DSM 44709</strain>
    </source>
</reference>
<feature type="region of interest" description="Disordered" evidence="1">
    <location>
        <begin position="1"/>
        <end position="21"/>
    </location>
</feature>
<gene>
    <name evidence="2" type="ORF">J2S42_007740</name>
</gene>
<protein>
    <submittedName>
        <fullName evidence="2">Uncharacterized protein</fullName>
    </submittedName>
</protein>
<keyword evidence="3" id="KW-1185">Reference proteome</keyword>
<evidence type="ECO:0000313" key="3">
    <source>
        <dbReference type="Proteomes" id="UP001240236"/>
    </source>
</evidence>
<name>A0AAE4B2V0_9ACTN</name>
<comment type="caution">
    <text evidence="2">The sequence shown here is derived from an EMBL/GenBank/DDBJ whole genome shotgun (WGS) entry which is preliminary data.</text>
</comment>
<dbReference type="EMBL" id="JAUSUZ010000001">
    <property type="protein sequence ID" value="MDQ0371071.1"/>
    <property type="molecule type" value="Genomic_DNA"/>
</dbReference>
<evidence type="ECO:0000313" key="2">
    <source>
        <dbReference type="EMBL" id="MDQ0371071.1"/>
    </source>
</evidence>
<dbReference type="AlphaFoldDB" id="A0AAE4B2V0"/>
<organism evidence="2 3">
    <name type="scientific">Catenuloplanes indicus</name>
    <dbReference type="NCBI Taxonomy" id="137267"/>
    <lineage>
        <taxon>Bacteria</taxon>
        <taxon>Bacillati</taxon>
        <taxon>Actinomycetota</taxon>
        <taxon>Actinomycetes</taxon>
        <taxon>Micromonosporales</taxon>
        <taxon>Micromonosporaceae</taxon>
        <taxon>Catenuloplanes</taxon>
    </lineage>
</organism>
<dbReference type="Proteomes" id="UP001240236">
    <property type="component" value="Unassembled WGS sequence"/>
</dbReference>
<sequence length="98" mass="11066">MSTFDGPDQVDGPDAMPPASIQLTERGYRYARLLIESKEGYLYEGALTVRAVINGTEKTYQIGSAQHPLRWIRTPRDDSGPVPLDWNPTAREWTDTAW</sequence>
<dbReference type="RefSeq" id="WP_307247549.1">
    <property type="nucleotide sequence ID" value="NZ_JAUSUZ010000001.1"/>
</dbReference>
<accession>A0AAE4B2V0</accession>
<evidence type="ECO:0000256" key="1">
    <source>
        <dbReference type="SAM" id="MobiDB-lite"/>
    </source>
</evidence>
<proteinExistence type="predicted"/>